<dbReference type="GO" id="GO:0016787">
    <property type="term" value="F:hydrolase activity"/>
    <property type="evidence" value="ECO:0007669"/>
    <property type="project" value="UniProtKB-KW"/>
</dbReference>
<gene>
    <name evidence="2" type="ORF">Q8A49_05715</name>
</gene>
<dbReference type="SUPFAM" id="SSF51004">
    <property type="entry name" value="C-terminal (heme d1) domain of cytochrome cd1-nitrite reductase"/>
    <property type="match status" value="1"/>
</dbReference>
<comment type="similarity">
    <text evidence="1">Belongs to the cycloisomerase 2 family.</text>
</comment>
<evidence type="ECO:0000313" key="2">
    <source>
        <dbReference type="EMBL" id="MEE2049991.1"/>
    </source>
</evidence>
<comment type="caution">
    <text evidence="2">The sequence shown here is derived from an EMBL/GenBank/DDBJ whole genome shotgun (WGS) entry which is preliminary data.</text>
</comment>
<dbReference type="PANTHER" id="PTHR30344:SF1">
    <property type="entry name" value="6-PHOSPHOGLUCONOLACTONASE"/>
    <property type="match status" value="1"/>
</dbReference>
<dbReference type="Proteomes" id="UP001348641">
    <property type="component" value="Unassembled WGS sequence"/>
</dbReference>
<accession>A0ABU7KL24</accession>
<dbReference type="EC" id="3.1.1.-" evidence="2"/>
<proteinExistence type="inferred from homology"/>
<dbReference type="InterPro" id="IPR011048">
    <property type="entry name" value="Haem_d1_sf"/>
</dbReference>
<evidence type="ECO:0000256" key="1">
    <source>
        <dbReference type="ARBA" id="ARBA00005564"/>
    </source>
</evidence>
<dbReference type="InterPro" id="IPR050282">
    <property type="entry name" value="Cycloisomerase_2"/>
</dbReference>
<keyword evidence="2" id="KW-0378">Hydrolase</keyword>
<organism evidence="2 3">
    <name type="scientific">Nocardiopsis tropica</name>
    <dbReference type="NCBI Taxonomy" id="109330"/>
    <lineage>
        <taxon>Bacteria</taxon>
        <taxon>Bacillati</taxon>
        <taxon>Actinomycetota</taxon>
        <taxon>Actinomycetes</taxon>
        <taxon>Streptosporangiales</taxon>
        <taxon>Nocardiopsidaceae</taxon>
        <taxon>Nocardiopsis</taxon>
    </lineage>
</organism>
<reference evidence="2 3" key="1">
    <citation type="submission" date="2023-07" db="EMBL/GenBank/DDBJ databases">
        <authorList>
            <person name="Girao M."/>
            <person name="Carvalho M.F."/>
        </authorList>
    </citation>
    <scope>NUCLEOTIDE SEQUENCE [LARGE SCALE GENOMIC DNA]</scope>
    <source>
        <strain evidence="2 3">66/93</strain>
    </source>
</reference>
<dbReference type="InterPro" id="IPR019405">
    <property type="entry name" value="Lactonase_7-beta_prop"/>
</dbReference>
<dbReference type="EMBL" id="JAUUCC010000010">
    <property type="protein sequence ID" value="MEE2049991.1"/>
    <property type="molecule type" value="Genomic_DNA"/>
</dbReference>
<dbReference type="Pfam" id="PF10282">
    <property type="entry name" value="Lactonase"/>
    <property type="match status" value="1"/>
</dbReference>
<dbReference type="InterPro" id="IPR015943">
    <property type="entry name" value="WD40/YVTN_repeat-like_dom_sf"/>
</dbReference>
<protein>
    <submittedName>
        <fullName evidence="2">Lactonase family protein</fullName>
        <ecNumber evidence="2">3.1.1.-</ecNumber>
    </submittedName>
</protein>
<dbReference type="RefSeq" id="WP_330157236.1">
    <property type="nucleotide sequence ID" value="NZ_BAAAJA010000018.1"/>
</dbReference>
<dbReference type="InterPro" id="IPR006311">
    <property type="entry name" value="TAT_signal"/>
</dbReference>
<evidence type="ECO:0000313" key="3">
    <source>
        <dbReference type="Proteomes" id="UP001348641"/>
    </source>
</evidence>
<name>A0ABU7KL24_9ACTN</name>
<dbReference type="PANTHER" id="PTHR30344">
    <property type="entry name" value="6-PHOSPHOGLUCONOLACTONASE-RELATED"/>
    <property type="match status" value="1"/>
</dbReference>
<dbReference type="Gene3D" id="2.130.10.10">
    <property type="entry name" value="YVTN repeat-like/Quinoprotein amine dehydrogenase"/>
    <property type="match status" value="1"/>
</dbReference>
<dbReference type="PROSITE" id="PS51318">
    <property type="entry name" value="TAT"/>
    <property type="match status" value="1"/>
</dbReference>
<sequence>MTGRSPAPSRRAFLGTAAAAGIGGLAWFAARPATAAPLPPAARRAYIGGFTAGEYGLPGLPGIGIGSVGADGSLRIDGYHEGIDNPSYLAAGPRGDILYAVSQTGEGHVHALRIGGDGGLEPLDAAPTEGASPVHLAAHPDGRFLMTANYDSAGVAVHALAEDGSIGALLDLVEHEGSGPDPEEQAAPHPHMCLFVPGTHDVIVPDKGNDHVYVYSLDPGTGRLTERSRTLVAEGAGPRHAALHPSGRHLYVSNELGSTVTAFAYDPVGAVLTRGESVSVAAPGADPRNAPSGVVVDAAGRFVLTADRGLDTVVSYAIRDGGASLELVESQPVTTKGPGTRWPRGIALDPSGRYVYAANQAGQSVTVHRVSAAGRLTPVGAPVPVASPSCVVLSDR</sequence>